<dbReference type="CDD" id="cd02525">
    <property type="entry name" value="Succinoglycan_BP_ExoA"/>
    <property type="match status" value="1"/>
</dbReference>
<feature type="domain" description="Glycosyltransferase 2-like" evidence="5">
    <location>
        <begin position="1"/>
        <end position="116"/>
    </location>
</feature>
<evidence type="ECO:0000259" key="5">
    <source>
        <dbReference type="Pfam" id="PF00535"/>
    </source>
</evidence>
<protein>
    <submittedName>
        <fullName evidence="6">Glycosyl transferase family 2</fullName>
    </submittedName>
</protein>
<keyword evidence="3 6" id="KW-0808">Transferase</keyword>
<dbReference type="Gene3D" id="3.90.550.10">
    <property type="entry name" value="Spore Coat Polysaccharide Biosynthesis Protein SpsA, Chain A"/>
    <property type="match status" value="1"/>
</dbReference>
<name>A0A1C0AQN1_9ACTN</name>
<evidence type="ECO:0000313" key="7">
    <source>
        <dbReference type="Proteomes" id="UP000093501"/>
    </source>
</evidence>
<dbReference type="InterPro" id="IPR029044">
    <property type="entry name" value="Nucleotide-diphossugar_trans"/>
</dbReference>
<keyword evidence="4" id="KW-0812">Transmembrane</keyword>
<reference evidence="7" key="1">
    <citation type="submission" date="2016-07" db="EMBL/GenBank/DDBJ databases">
        <authorList>
            <person name="Florea S."/>
            <person name="Webb J.S."/>
            <person name="Jaromczyk J."/>
            <person name="Schardl C.L."/>
        </authorList>
    </citation>
    <scope>NUCLEOTIDE SEQUENCE [LARGE SCALE GENOMIC DNA]</scope>
    <source>
        <strain evidence="7">IPBSL-7</strain>
    </source>
</reference>
<organism evidence="6 7">
    <name type="scientific">Tessaracoccus lapidicaptus</name>
    <dbReference type="NCBI Taxonomy" id="1427523"/>
    <lineage>
        <taxon>Bacteria</taxon>
        <taxon>Bacillati</taxon>
        <taxon>Actinomycetota</taxon>
        <taxon>Actinomycetes</taxon>
        <taxon>Propionibacteriales</taxon>
        <taxon>Propionibacteriaceae</taxon>
        <taxon>Tessaracoccus</taxon>
    </lineage>
</organism>
<dbReference type="GO" id="GO:0016757">
    <property type="term" value="F:glycosyltransferase activity"/>
    <property type="evidence" value="ECO:0007669"/>
    <property type="project" value="UniProtKB-KW"/>
</dbReference>
<evidence type="ECO:0000256" key="3">
    <source>
        <dbReference type="ARBA" id="ARBA00022679"/>
    </source>
</evidence>
<dbReference type="Pfam" id="PF00535">
    <property type="entry name" value="Glycos_transf_2"/>
    <property type="match status" value="1"/>
</dbReference>
<dbReference type="SUPFAM" id="SSF53448">
    <property type="entry name" value="Nucleotide-diphospho-sugar transferases"/>
    <property type="match status" value="1"/>
</dbReference>
<comment type="similarity">
    <text evidence="1">Belongs to the glycosyltransferase 2 family.</text>
</comment>
<keyword evidence="2" id="KW-0328">Glycosyltransferase</keyword>
<gene>
    <name evidence="6" type="ORF">BCR15_01285</name>
</gene>
<accession>A0A1C0AQN1</accession>
<dbReference type="PANTHER" id="PTHR43630">
    <property type="entry name" value="POLY-BETA-1,6-N-ACETYL-D-GLUCOSAMINE SYNTHASE"/>
    <property type="match status" value="1"/>
</dbReference>
<evidence type="ECO:0000256" key="4">
    <source>
        <dbReference type="SAM" id="Phobius"/>
    </source>
</evidence>
<sequence>MPIRNEEKHLRAAVARVREQHYPGDLELLLCVAPSEDQTRRIAEELAAEDPRVVVLDNPTGYTPAGLNIGIRRARHDVIVRVDGHGELSRDYIATAVRLLEDTGAANVGGLMDAQGTSPLSEAIAAAYNSRLGLGGGGFHLADTPPGPADTVFLGVFRKAVLLEVGGFDESLHRAQDWELNYRLRRAGHLVYFHPDLRVVYHPRDSYRALAQQFFTTGQWRREVARRHPDTLSPRYLAPPSAVVGIGGGLLVGVVGLASRNRGLALFLAAPLSYALFLLVAMWAMRGVSPAARLRLPLVLVIMHVMWGAGFLRGRPE</sequence>
<comment type="caution">
    <text evidence="6">The sequence shown here is derived from an EMBL/GenBank/DDBJ whole genome shotgun (WGS) entry which is preliminary data.</text>
</comment>
<evidence type="ECO:0000313" key="6">
    <source>
        <dbReference type="EMBL" id="OCL36659.1"/>
    </source>
</evidence>
<evidence type="ECO:0000256" key="1">
    <source>
        <dbReference type="ARBA" id="ARBA00006739"/>
    </source>
</evidence>
<feature type="transmembrane region" description="Helical" evidence="4">
    <location>
        <begin position="296"/>
        <end position="314"/>
    </location>
</feature>
<dbReference type="InterPro" id="IPR001173">
    <property type="entry name" value="Glyco_trans_2-like"/>
</dbReference>
<keyword evidence="4" id="KW-0472">Membrane</keyword>
<proteinExistence type="inferred from homology"/>
<dbReference type="PANTHER" id="PTHR43630:SF1">
    <property type="entry name" value="POLY-BETA-1,6-N-ACETYL-D-GLUCOSAMINE SYNTHASE"/>
    <property type="match status" value="1"/>
</dbReference>
<feature type="transmembrane region" description="Helical" evidence="4">
    <location>
        <begin position="264"/>
        <end position="284"/>
    </location>
</feature>
<dbReference type="EMBL" id="MBQD01000011">
    <property type="protein sequence ID" value="OCL36659.1"/>
    <property type="molecule type" value="Genomic_DNA"/>
</dbReference>
<feature type="transmembrane region" description="Helical" evidence="4">
    <location>
        <begin position="236"/>
        <end position="258"/>
    </location>
</feature>
<evidence type="ECO:0000256" key="2">
    <source>
        <dbReference type="ARBA" id="ARBA00022676"/>
    </source>
</evidence>
<dbReference type="AlphaFoldDB" id="A0A1C0AQN1"/>
<keyword evidence="7" id="KW-1185">Reference proteome</keyword>
<keyword evidence="4" id="KW-1133">Transmembrane helix</keyword>
<dbReference type="Proteomes" id="UP000093501">
    <property type="component" value="Unassembled WGS sequence"/>
</dbReference>